<reference evidence="11 12" key="1">
    <citation type="submission" date="2024-01" db="EMBL/GenBank/DDBJ databases">
        <title>The genomes of 5 underutilized Papilionoideae crops provide insights into root nodulation and disease resistanc.</title>
        <authorList>
            <person name="Jiang F."/>
        </authorList>
    </citation>
    <scope>NUCLEOTIDE SEQUENCE [LARGE SCALE GENOMIC DNA]</scope>
    <source>
        <strain evidence="11">LVBAO_FW01</strain>
        <tissue evidence="11">Leaves</tissue>
    </source>
</reference>
<name>A0AAN9LUH2_CANGL</name>
<dbReference type="GO" id="GO:0030026">
    <property type="term" value="P:intracellular manganese ion homeostasis"/>
    <property type="evidence" value="ECO:0007669"/>
    <property type="project" value="InterPro"/>
</dbReference>
<evidence type="ECO:0000313" key="12">
    <source>
        <dbReference type="Proteomes" id="UP001367508"/>
    </source>
</evidence>
<comment type="function">
    <text evidence="9">Vacuolar Fe(2+) uptake transporter.</text>
</comment>
<evidence type="ECO:0000256" key="10">
    <source>
        <dbReference type="SAM" id="MobiDB-lite"/>
    </source>
</evidence>
<gene>
    <name evidence="11" type="ORF">VNO77_20904</name>
</gene>
<dbReference type="AlphaFoldDB" id="A0AAN9LUH2"/>
<evidence type="ECO:0000256" key="9">
    <source>
        <dbReference type="RuleBase" id="RU369115"/>
    </source>
</evidence>
<keyword evidence="9" id="KW-0406">Ion transport</keyword>
<feature type="transmembrane region" description="Helical" evidence="9">
    <location>
        <begin position="189"/>
        <end position="212"/>
    </location>
</feature>
<sequence length="279" mass="30126">MNERGGSSGGTTARLLQRGVEDGGCSERNSERPREPWKGEYVKSIVYAGLDAIITCFSLISSISANSSSSSANKILMQNDSVDVLVLGFANLVADAISMGFGDFVSATSEQDVIIEERRVTGWDVMNHRDNQQTELVRYYQALGMDYNDANMVVNIFTKYNDILVDQRMVADKRMLPTDQEVKPWKNGLVTFASFIVFGSAPLLSFIILIPFTDSDTVKFIGACLVSALALALLGVAKAKVAGQNIMFSVAITLFSGAIAGAAAYLVGWLLKHVAGLEG</sequence>
<feature type="transmembrane region" description="Helical" evidence="9">
    <location>
        <begin position="218"/>
        <end position="236"/>
    </location>
</feature>
<evidence type="ECO:0000256" key="2">
    <source>
        <dbReference type="ARBA" id="ARBA00007049"/>
    </source>
</evidence>
<dbReference type="InterPro" id="IPR008217">
    <property type="entry name" value="Ccc1_fam"/>
</dbReference>
<feature type="transmembrane region" description="Helical" evidence="9">
    <location>
        <begin position="248"/>
        <end position="271"/>
    </location>
</feature>
<keyword evidence="4 9" id="KW-0926">Vacuole</keyword>
<evidence type="ECO:0000256" key="1">
    <source>
        <dbReference type="ARBA" id="ARBA00004128"/>
    </source>
</evidence>
<dbReference type="Proteomes" id="UP001367508">
    <property type="component" value="Unassembled WGS sequence"/>
</dbReference>
<keyword evidence="3" id="KW-0408">Iron</keyword>
<comment type="subcellular location">
    <subcellularLocation>
        <location evidence="1 9">Vacuole membrane</location>
        <topology evidence="1 9">Multi-pass membrane protein</topology>
    </subcellularLocation>
</comment>
<keyword evidence="7 9" id="KW-0472">Membrane</keyword>
<keyword evidence="5 9" id="KW-0812">Transmembrane</keyword>
<keyword evidence="6 9" id="KW-1133">Transmembrane helix</keyword>
<dbReference type="GO" id="GO:0140315">
    <property type="term" value="F:iron ion sequestering activity"/>
    <property type="evidence" value="ECO:0007669"/>
    <property type="project" value="UniProtKB-UniRule"/>
</dbReference>
<dbReference type="PANTHER" id="PTHR31851">
    <property type="entry name" value="FE(2+)/MN(2+) TRANSPORTER PCL1"/>
    <property type="match status" value="1"/>
</dbReference>
<protein>
    <recommendedName>
        <fullName evidence="9">Vacuolar iron transporter</fullName>
    </recommendedName>
</protein>
<dbReference type="GO" id="GO:0005384">
    <property type="term" value="F:manganese ion transmembrane transporter activity"/>
    <property type="evidence" value="ECO:0007669"/>
    <property type="project" value="InterPro"/>
</dbReference>
<keyword evidence="9" id="KW-0813">Transport</keyword>
<evidence type="ECO:0000256" key="8">
    <source>
        <dbReference type="ARBA" id="ARBA00044464"/>
    </source>
</evidence>
<organism evidence="11 12">
    <name type="scientific">Canavalia gladiata</name>
    <name type="common">Sword bean</name>
    <name type="synonym">Dolichos gladiatus</name>
    <dbReference type="NCBI Taxonomy" id="3824"/>
    <lineage>
        <taxon>Eukaryota</taxon>
        <taxon>Viridiplantae</taxon>
        <taxon>Streptophyta</taxon>
        <taxon>Embryophyta</taxon>
        <taxon>Tracheophyta</taxon>
        <taxon>Spermatophyta</taxon>
        <taxon>Magnoliopsida</taxon>
        <taxon>eudicotyledons</taxon>
        <taxon>Gunneridae</taxon>
        <taxon>Pentapetalae</taxon>
        <taxon>rosids</taxon>
        <taxon>fabids</taxon>
        <taxon>Fabales</taxon>
        <taxon>Fabaceae</taxon>
        <taxon>Papilionoideae</taxon>
        <taxon>50 kb inversion clade</taxon>
        <taxon>NPAAA clade</taxon>
        <taxon>indigoferoid/millettioid clade</taxon>
        <taxon>Phaseoleae</taxon>
        <taxon>Canavalia</taxon>
    </lineage>
</organism>
<evidence type="ECO:0000313" key="11">
    <source>
        <dbReference type="EMBL" id="KAK7340207.1"/>
    </source>
</evidence>
<evidence type="ECO:0000256" key="6">
    <source>
        <dbReference type="ARBA" id="ARBA00022989"/>
    </source>
</evidence>
<comment type="caution">
    <text evidence="9">Lacks conserved residue(s) required for the propagation of feature annotation.</text>
</comment>
<evidence type="ECO:0000256" key="4">
    <source>
        <dbReference type="ARBA" id="ARBA00022554"/>
    </source>
</evidence>
<dbReference type="GO" id="GO:0005774">
    <property type="term" value="C:vacuolar membrane"/>
    <property type="evidence" value="ECO:0007669"/>
    <property type="project" value="UniProtKB-SubCell"/>
</dbReference>
<comment type="similarity">
    <text evidence="2 9">Belongs to the CCC1 family.</text>
</comment>
<feature type="region of interest" description="Disordered" evidence="10">
    <location>
        <begin position="1"/>
        <end position="34"/>
    </location>
</feature>
<evidence type="ECO:0000256" key="3">
    <source>
        <dbReference type="ARBA" id="ARBA00022496"/>
    </source>
</evidence>
<evidence type="ECO:0000256" key="7">
    <source>
        <dbReference type="ARBA" id="ARBA00023136"/>
    </source>
</evidence>
<comment type="caution">
    <text evidence="11">The sequence shown here is derived from an EMBL/GenBank/DDBJ whole genome shotgun (WGS) entry which is preliminary data.</text>
</comment>
<dbReference type="GO" id="GO:0005381">
    <property type="term" value="F:iron ion transmembrane transporter activity"/>
    <property type="evidence" value="ECO:0007669"/>
    <property type="project" value="UniProtKB-UniRule"/>
</dbReference>
<keyword evidence="3" id="KW-0410">Iron transport</keyword>
<proteinExistence type="inferred from homology"/>
<keyword evidence="12" id="KW-1185">Reference proteome</keyword>
<dbReference type="Pfam" id="PF01988">
    <property type="entry name" value="VIT1"/>
    <property type="match status" value="1"/>
</dbReference>
<comment type="catalytic activity">
    <reaction evidence="8">
        <text>Fe(2+)(in) = Fe(2+)(out)</text>
        <dbReference type="Rhea" id="RHEA:28486"/>
        <dbReference type="ChEBI" id="CHEBI:29033"/>
    </reaction>
    <physiologicalReaction direction="left-to-right" evidence="8">
        <dbReference type="Rhea" id="RHEA:28487"/>
    </physiologicalReaction>
</comment>
<dbReference type="EMBL" id="JAYMYQ010000004">
    <property type="protein sequence ID" value="KAK7340207.1"/>
    <property type="molecule type" value="Genomic_DNA"/>
</dbReference>
<evidence type="ECO:0000256" key="5">
    <source>
        <dbReference type="ARBA" id="ARBA00022692"/>
    </source>
</evidence>
<accession>A0AAN9LUH2</accession>